<dbReference type="Proteomes" id="UP000290289">
    <property type="component" value="Chromosome 12"/>
</dbReference>
<dbReference type="AlphaFoldDB" id="A0A498IFN7"/>
<sequence length="187" mass="20425">MMSDPLEVLKQSHDDVVKAQNGQYRATVVEWAWDVEDHRVDLVSLICIFPSLPSTRLSGNSHENFPVGHPSWDCSRANSLNFGVPTEPEASELQKNLVLGRDENIHIRLTGSTPLGDVGCYNPPPRGSTSSSAHFWPGIWKLKKLLKSRVSLETQCATASGHVANALRAEKPNHGATANGLNPEPTI</sequence>
<evidence type="ECO:0000313" key="2">
    <source>
        <dbReference type="Proteomes" id="UP000290289"/>
    </source>
</evidence>
<dbReference type="EMBL" id="RDQH01000338">
    <property type="protein sequence ID" value="RXH80974.1"/>
    <property type="molecule type" value="Genomic_DNA"/>
</dbReference>
<protein>
    <submittedName>
        <fullName evidence="1">Uncharacterized protein</fullName>
    </submittedName>
</protein>
<evidence type="ECO:0000313" key="1">
    <source>
        <dbReference type="EMBL" id="RXH80974.1"/>
    </source>
</evidence>
<name>A0A498IFN7_MALDO</name>
<organism evidence="1 2">
    <name type="scientific">Malus domestica</name>
    <name type="common">Apple</name>
    <name type="synonym">Pyrus malus</name>
    <dbReference type="NCBI Taxonomy" id="3750"/>
    <lineage>
        <taxon>Eukaryota</taxon>
        <taxon>Viridiplantae</taxon>
        <taxon>Streptophyta</taxon>
        <taxon>Embryophyta</taxon>
        <taxon>Tracheophyta</taxon>
        <taxon>Spermatophyta</taxon>
        <taxon>Magnoliopsida</taxon>
        <taxon>eudicotyledons</taxon>
        <taxon>Gunneridae</taxon>
        <taxon>Pentapetalae</taxon>
        <taxon>rosids</taxon>
        <taxon>fabids</taxon>
        <taxon>Rosales</taxon>
        <taxon>Rosaceae</taxon>
        <taxon>Amygdaloideae</taxon>
        <taxon>Maleae</taxon>
        <taxon>Malus</taxon>
    </lineage>
</organism>
<comment type="caution">
    <text evidence="1">The sequence shown here is derived from an EMBL/GenBank/DDBJ whole genome shotgun (WGS) entry which is preliminary data.</text>
</comment>
<gene>
    <name evidence="1" type="ORF">DVH24_004888</name>
</gene>
<accession>A0A498IFN7</accession>
<proteinExistence type="predicted"/>
<keyword evidence="2" id="KW-1185">Reference proteome</keyword>
<reference evidence="1 2" key="1">
    <citation type="submission" date="2018-10" db="EMBL/GenBank/DDBJ databases">
        <title>A high-quality apple genome assembly.</title>
        <authorList>
            <person name="Hu J."/>
        </authorList>
    </citation>
    <scope>NUCLEOTIDE SEQUENCE [LARGE SCALE GENOMIC DNA]</scope>
    <source>
        <strain evidence="2">cv. HFTH1</strain>
        <tissue evidence="1">Young leaf</tissue>
    </source>
</reference>